<dbReference type="Gene3D" id="3.60.10.10">
    <property type="entry name" value="Endonuclease/exonuclease/phosphatase"/>
    <property type="match status" value="1"/>
</dbReference>
<accession>A0A9J6GXN7</accession>
<dbReference type="InterPro" id="IPR036691">
    <property type="entry name" value="Endo/exonu/phosph_ase_sf"/>
</dbReference>
<name>A0A9J6GXN7_HAELO</name>
<evidence type="ECO:0000313" key="1">
    <source>
        <dbReference type="EMBL" id="KAH9379159.1"/>
    </source>
</evidence>
<gene>
    <name evidence="1" type="ORF">HPB48_017524</name>
</gene>
<reference evidence="1 2" key="1">
    <citation type="journal article" date="2020" name="Cell">
        <title>Large-Scale Comparative Analyses of Tick Genomes Elucidate Their Genetic Diversity and Vector Capacities.</title>
        <authorList>
            <consortium name="Tick Genome and Microbiome Consortium (TIGMIC)"/>
            <person name="Jia N."/>
            <person name="Wang J."/>
            <person name="Shi W."/>
            <person name="Du L."/>
            <person name="Sun Y."/>
            <person name="Zhan W."/>
            <person name="Jiang J.F."/>
            <person name="Wang Q."/>
            <person name="Zhang B."/>
            <person name="Ji P."/>
            <person name="Bell-Sakyi L."/>
            <person name="Cui X.M."/>
            <person name="Yuan T.T."/>
            <person name="Jiang B.G."/>
            <person name="Yang W.F."/>
            <person name="Lam T.T."/>
            <person name="Chang Q.C."/>
            <person name="Ding S.J."/>
            <person name="Wang X.J."/>
            <person name="Zhu J.G."/>
            <person name="Ruan X.D."/>
            <person name="Zhao L."/>
            <person name="Wei J.T."/>
            <person name="Ye R.Z."/>
            <person name="Que T.C."/>
            <person name="Du C.H."/>
            <person name="Zhou Y.H."/>
            <person name="Cheng J.X."/>
            <person name="Dai P.F."/>
            <person name="Guo W.B."/>
            <person name="Han X.H."/>
            <person name="Huang E.J."/>
            <person name="Li L.F."/>
            <person name="Wei W."/>
            <person name="Gao Y.C."/>
            <person name="Liu J.Z."/>
            <person name="Shao H.Z."/>
            <person name="Wang X."/>
            <person name="Wang C.C."/>
            <person name="Yang T.C."/>
            <person name="Huo Q.B."/>
            <person name="Li W."/>
            <person name="Chen H.Y."/>
            <person name="Chen S.E."/>
            <person name="Zhou L.G."/>
            <person name="Ni X.B."/>
            <person name="Tian J.H."/>
            <person name="Sheng Y."/>
            <person name="Liu T."/>
            <person name="Pan Y.S."/>
            <person name="Xia L.Y."/>
            <person name="Li J."/>
            <person name="Zhao F."/>
            <person name="Cao W.C."/>
        </authorList>
    </citation>
    <scope>NUCLEOTIDE SEQUENCE [LARGE SCALE GENOMIC DNA]</scope>
    <source>
        <strain evidence="1">HaeL-2018</strain>
    </source>
</reference>
<dbReference type="EMBL" id="JABSTR010000009">
    <property type="protein sequence ID" value="KAH9379159.1"/>
    <property type="molecule type" value="Genomic_DNA"/>
</dbReference>
<sequence>MVIGGDFNCNVLEVNTMTNELLLLLESNIFKNVISEPMHITLEAETLLDLLITQAQVENIKAGVIENTVSDHLPIYMFLKAYPQCNKIYSSSTVLIEDITDTTLSTFRERITLLNWHYV</sequence>
<dbReference type="Proteomes" id="UP000821853">
    <property type="component" value="Unassembled WGS sequence"/>
</dbReference>
<dbReference type="AlphaFoldDB" id="A0A9J6GXN7"/>
<dbReference type="OrthoDB" id="414730at2759"/>
<evidence type="ECO:0000313" key="2">
    <source>
        <dbReference type="Proteomes" id="UP000821853"/>
    </source>
</evidence>
<protein>
    <submittedName>
        <fullName evidence="1">Uncharacterized protein</fullName>
    </submittedName>
</protein>
<dbReference type="VEuPathDB" id="VectorBase:HLOH_056285"/>
<comment type="caution">
    <text evidence="1">The sequence shown here is derived from an EMBL/GenBank/DDBJ whole genome shotgun (WGS) entry which is preliminary data.</text>
</comment>
<keyword evidence="2" id="KW-1185">Reference proteome</keyword>
<proteinExistence type="predicted"/>
<organism evidence="1 2">
    <name type="scientific">Haemaphysalis longicornis</name>
    <name type="common">Bush tick</name>
    <dbReference type="NCBI Taxonomy" id="44386"/>
    <lineage>
        <taxon>Eukaryota</taxon>
        <taxon>Metazoa</taxon>
        <taxon>Ecdysozoa</taxon>
        <taxon>Arthropoda</taxon>
        <taxon>Chelicerata</taxon>
        <taxon>Arachnida</taxon>
        <taxon>Acari</taxon>
        <taxon>Parasitiformes</taxon>
        <taxon>Ixodida</taxon>
        <taxon>Ixodoidea</taxon>
        <taxon>Ixodidae</taxon>
        <taxon>Haemaphysalinae</taxon>
        <taxon>Haemaphysalis</taxon>
    </lineage>
</organism>